<evidence type="ECO:0008006" key="2">
    <source>
        <dbReference type="Google" id="ProtNLM"/>
    </source>
</evidence>
<dbReference type="EMBL" id="BK015631">
    <property type="protein sequence ID" value="DAE16794.1"/>
    <property type="molecule type" value="Genomic_DNA"/>
</dbReference>
<name>A0A8S5QCW6_9CAUD</name>
<sequence>MILHNCKRIASGMLLAAGIAILSGCAAQGHDDAVGMVKKQFFKTQGTDAFQEVDYKVDSKNNLAWLDYKNKNSKGNKKAERAYFIIQNGKLKWINTSDVPREIVDSFAKGYPEVFEQSINSYRKLNSLYFNLSNQYSKIDKDISLVDQSPKGFYEWLDLYNDAVEYNDALKDYRSAYESAAYPVQYEGLFAAFYSQRKYMDVMLAGTYYSFTASWRYSDNYVKTYTKTLDEFQAPRGGYSSYKGRILPARSVANGFTDSDQFHRYSNGRFHIHTWVPDFMEKAYLPANGDGCTFKSRDGSVVLSVSGSYMIPGQNIDDAYGRETDPTITYKARGGNWYVTSGIKNGNVYYKKKFFGTKVYASLYFAYPVRDRENYDWINAVLDAHFISEDRD</sequence>
<protein>
    <recommendedName>
        <fullName evidence="2">Lipoprotein</fullName>
    </recommendedName>
</protein>
<evidence type="ECO:0000313" key="1">
    <source>
        <dbReference type="EMBL" id="DAE16794.1"/>
    </source>
</evidence>
<reference evidence="1" key="1">
    <citation type="journal article" date="2021" name="Proc. Natl. Acad. Sci. U.S.A.">
        <title>A Catalog of Tens of Thousands of Viruses from Human Metagenomes Reveals Hidden Associations with Chronic Diseases.</title>
        <authorList>
            <person name="Tisza M.J."/>
            <person name="Buck C.B."/>
        </authorList>
    </citation>
    <scope>NUCLEOTIDE SEQUENCE</scope>
    <source>
        <strain evidence="1">CtVii20</strain>
    </source>
</reference>
<organism evidence="1">
    <name type="scientific">Siphoviridae sp. ctVii20</name>
    <dbReference type="NCBI Taxonomy" id="2825533"/>
    <lineage>
        <taxon>Viruses</taxon>
        <taxon>Duplodnaviria</taxon>
        <taxon>Heunggongvirae</taxon>
        <taxon>Uroviricota</taxon>
        <taxon>Caudoviricetes</taxon>
    </lineage>
</organism>
<accession>A0A8S5QCW6</accession>
<dbReference type="PROSITE" id="PS51257">
    <property type="entry name" value="PROKAR_LIPOPROTEIN"/>
    <property type="match status" value="1"/>
</dbReference>
<proteinExistence type="predicted"/>